<keyword evidence="2" id="KW-1185">Reference proteome</keyword>
<evidence type="ECO:0000313" key="2">
    <source>
        <dbReference type="Proteomes" id="UP000694044"/>
    </source>
</evidence>
<sequence>MSCAGHTRKYLHTYASYIPPIAVEFVPSRWRCVCRVVTALVRSLRSSLSCLAIRLPRRQALVRSLRSSGLPESADSIVSSISPSRAAAHFIMPPLAHASRSLIRSRAIVPLATLWLHCQRSLRVAIYLPAPFWLWRQRLSCATLFPSMLLLFDIGCWWVHRERHSVTVP</sequence>
<comment type="caution">
    <text evidence="1">The sequence shown here is derived from an EMBL/GenBank/DDBJ whole genome shotgun (WGS) entry which is preliminary data.</text>
</comment>
<name>A0A8T1VIG8_9STRA</name>
<gene>
    <name evidence="1" type="ORF">PHYPSEUDO_006820</name>
</gene>
<organism evidence="1 2">
    <name type="scientific">Phytophthora pseudosyringae</name>
    <dbReference type="NCBI Taxonomy" id="221518"/>
    <lineage>
        <taxon>Eukaryota</taxon>
        <taxon>Sar</taxon>
        <taxon>Stramenopiles</taxon>
        <taxon>Oomycota</taxon>
        <taxon>Peronosporomycetes</taxon>
        <taxon>Peronosporales</taxon>
        <taxon>Peronosporaceae</taxon>
        <taxon>Phytophthora</taxon>
    </lineage>
</organism>
<dbReference type="AlphaFoldDB" id="A0A8T1VIG8"/>
<reference evidence="1" key="1">
    <citation type="submission" date="2021-02" db="EMBL/GenBank/DDBJ databases">
        <authorList>
            <person name="Palmer J.M."/>
        </authorList>
    </citation>
    <scope>NUCLEOTIDE SEQUENCE</scope>
    <source>
        <strain evidence="1">SCRP734</strain>
    </source>
</reference>
<accession>A0A8T1VIG8</accession>
<dbReference type="EMBL" id="JAGDFM010000278">
    <property type="protein sequence ID" value="KAG7380766.1"/>
    <property type="molecule type" value="Genomic_DNA"/>
</dbReference>
<proteinExistence type="predicted"/>
<protein>
    <submittedName>
        <fullName evidence="1">Uncharacterized protein</fullName>
    </submittedName>
</protein>
<dbReference type="Proteomes" id="UP000694044">
    <property type="component" value="Unassembled WGS sequence"/>
</dbReference>
<evidence type="ECO:0000313" key="1">
    <source>
        <dbReference type="EMBL" id="KAG7380766.1"/>
    </source>
</evidence>